<dbReference type="EMBL" id="KN832983">
    <property type="protein sequence ID" value="KIM85907.1"/>
    <property type="molecule type" value="Genomic_DNA"/>
</dbReference>
<keyword evidence="3" id="KW-1185">Reference proteome</keyword>
<proteinExistence type="predicted"/>
<organism evidence="2 3">
    <name type="scientific">Piloderma croceum (strain F 1598)</name>
    <dbReference type="NCBI Taxonomy" id="765440"/>
    <lineage>
        <taxon>Eukaryota</taxon>
        <taxon>Fungi</taxon>
        <taxon>Dikarya</taxon>
        <taxon>Basidiomycota</taxon>
        <taxon>Agaricomycotina</taxon>
        <taxon>Agaricomycetes</taxon>
        <taxon>Agaricomycetidae</taxon>
        <taxon>Atheliales</taxon>
        <taxon>Atheliaceae</taxon>
        <taxon>Piloderma</taxon>
    </lineage>
</organism>
<evidence type="ECO:0000256" key="1">
    <source>
        <dbReference type="SAM" id="Phobius"/>
    </source>
</evidence>
<reference evidence="3" key="2">
    <citation type="submission" date="2015-01" db="EMBL/GenBank/DDBJ databases">
        <title>Evolutionary Origins and Diversification of the Mycorrhizal Mutualists.</title>
        <authorList>
            <consortium name="DOE Joint Genome Institute"/>
            <consortium name="Mycorrhizal Genomics Consortium"/>
            <person name="Kohler A."/>
            <person name="Kuo A."/>
            <person name="Nagy L.G."/>
            <person name="Floudas D."/>
            <person name="Copeland A."/>
            <person name="Barry K.W."/>
            <person name="Cichocki N."/>
            <person name="Veneault-Fourrey C."/>
            <person name="LaButti K."/>
            <person name="Lindquist E.A."/>
            <person name="Lipzen A."/>
            <person name="Lundell T."/>
            <person name="Morin E."/>
            <person name="Murat C."/>
            <person name="Riley R."/>
            <person name="Ohm R."/>
            <person name="Sun H."/>
            <person name="Tunlid A."/>
            <person name="Henrissat B."/>
            <person name="Grigoriev I.V."/>
            <person name="Hibbett D.S."/>
            <person name="Martin F."/>
        </authorList>
    </citation>
    <scope>NUCLEOTIDE SEQUENCE [LARGE SCALE GENOMIC DNA]</scope>
    <source>
        <strain evidence="3">F 1598</strain>
    </source>
</reference>
<dbReference type="Proteomes" id="UP000054166">
    <property type="component" value="Unassembled WGS sequence"/>
</dbReference>
<dbReference type="InParanoid" id="A0A0C3C880"/>
<accession>A0A0C3C880</accession>
<dbReference type="HOGENOM" id="CLU_3014986_0_0_1"/>
<keyword evidence="1" id="KW-0812">Transmembrane</keyword>
<dbReference type="AlphaFoldDB" id="A0A0C3C880"/>
<name>A0A0C3C880_PILCF</name>
<protein>
    <submittedName>
        <fullName evidence="2">Uncharacterized protein</fullName>
    </submittedName>
</protein>
<reference evidence="2 3" key="1">
    <citation type="submission" date="2014-04" db="EMBL/GenBank/DDBJ databases">
        <authorList>
            <consortium name="DOE Joint Genome Institute"/>
            <person name="Kuo A."/>
            <person name="Tarkka M."/>
            <person name="Buscot F."/>
            <person name="Kohler A."/>
            <person name="Nagy L.G."/>
            <person name="Floudas D."/>
            <person name="Copeland A."/>
            <person name="Barry K.W."/>
            <person name="Cichocki N."/>
            <person name="Veneault-Fourrey C."/>
            <person name="LaButti K."/>
            <person name="Lindquist E.A."/>
            <person name="Lipzen A."/>
            <person name="Lundell T."/>
            <person name="Morin E."/>
            <person name="Murat C."/>
            <person name="Sun H."/>
            <person name="Tunlid A."/>
            <person name="Henrissat B."/>
            <person name="Grigoriev I.V."/>
            <person name="Hibbett D.S."/>
            <person name="Martin F."/>
            <person name="Nordberg H.P."/>
            <person name="Cantor M.N."/>
            <person name="Hua S.X."/>
        </authorList>
    </citation>
    <scope>NUCLEOTIDE SEQUENCE [LARGE SCALE GENOMIC DNA]</scope>
    <source>
        <strain evidence="2 3">F 1598</strain>
    </source>
</reference>
<gene>
    <name evidence="2" type="ORF">PILCRDRAFT_816476</name>
</gene>
<sequence>MGFVFRYVSVVLVSLLDIMKAFYLSSILFWGPSEPLLPNAEMQTTLPLYPFLAKFK</sequence>
<keyword evidence="1" id="KW-1133">Transmembrane helix</keyword>
<feature type="transmembrane region" description="Helical" evidence="1">
    <location>
        <begin position="7"/>
        <end position="30"/>
    </location>
</feature>
<keyword evidence="1" id="KW-0472">Membrane</keyword>
<evidence type="ECO:0000313" key="3">
    <source>
        <dbReference type="Proteomes" id="UP000054166"/>
    </source>
</evidence>
<evidence type="ECO:0000313" key="2">
    <source>
        <dbReference type="EMBL" id="KIM85907.1"/>
    </source>
</evidence>